<name>A0AAD1U501_EUPCR</name>
<evidence type="ECO:0000313" key="2">
    <source>
        <dbReference type="Proteomes" id="UP001295684"/>
    </source>
</evidence>
<reference evidence="1" key="1">
    <citation type="submission" date="2023-07" db="EMBL/GenBank/DDBJ databases">
        <authorList>
            <consortium name="AG Swart"/>
            <person name="Singh M."/>
            <person name="Singh A."/>
            <person name="Seah K."/>
            <person name="Emmerich C."/>
        </authorList>
    </citation>
    <scope>NUCLEOTIDE SEQUENCE</scope>
    <source>
        <strain evidence="1">DP1</strain>
    </source>
</reference>
<proteinExistence type="predicted"/>
<organism evidence="1 2">
    <name type="scientific">Euplotes crassus</name>
    <dbReference type="NCBI Taxonomy" id="5936"/>
    <lineage>
        <taxon>Eukaryota</taxon>
        <taxon>Sar</taxon>
        <taxon>Alveolata</taxon>
        <taxon>Ciliophora</taxon>
        <taxon>Intramacronucleata</taxon>
        <taxon>Spirotrichea</taxon>
        <taxon>Hypotrichia</taxon>
        <taxon>Euplotida</taxon>
        <taxon>Euplotidae</taxon>
        <taxon>Moneuplotes</taxon>
    </lineage>
</organism>
<comment type="caution">
    <text evidence="1">The sequence shown here is derived from an EMBL/GenBank/DDBJ whole genome shotgun (WGS) entry which is preliminary data.</text>
</comment>
<protein>
    <submittedName>
        <fullName evidence="1">Uncharacterized protein</fullName>
    </submittedName>
</protein>
<dbReference type="EMBL" id="CAMPGE010001806">
    <property type="protein sequence ID" value="CAI2360607.1"/>
    <property type="molecule type" value="Genomic_DNA"/>
</dbReference>
<dbReference type="Proteomes" id="UP001295684">
    <property type="component" value="Unassembled WGS sequence"/>
</dbReference>
<keyword evidence="2" id="KW-1185">Reference proteome</keyword>
<sequence length="52" mass="6049">MYQIPREATTQWTLTALRSEMMVHLQPQKLSQSLVLALILKTISFLNSKLIY</sequence>
<accession>A0AAD1U501</accession>
<evidence type="ECO:0000313" key="1">
    <source>
        <dbReference type="EMBL" id="CAI2360607.1"/>
    </source>
</evidence>
<dbReference type="AlphaFoldDB" id="A0AAD1U501"/>
<gene>
    <name evidence="1" type="ORF">ECRASSUSDP1_LOCUS1911</name>
</gene>